<dbReference type="InterPro" id="IPR002797">
    <property type="entry name" value="Polysacc_synth"/>
</dbReference>
<feature type="transmembrane region" description="Helical" evidence="5">
    <location>
        <begin position="288"/>
        <end position="307"/>
    </location>
</feature>
<evidence type="ECO:0000256" key="1">
    <source>
        <dbReference type="ARBA" id="ARBA00004141"/>
    </source>
</evidence>
<dbReference type="EMBL" id="JGZT01000007">
    <property type="protein sequence ID" value="KFJ02258.1"/>
    <property type="molecule type" value="Genomic_DNA"/>
</dbReference>
<evidence type="ECO:0000313" key="6">
    <source>
        <dbReference type="EMBL" id="KFJ02258.1"/>
    </source>
</evidence>
<feature type="transmembrane region" description="Helical" evidence="5">
    <location>
        <begin position="48"/>
        <end position="65"/>
    </location>
</feature>
<dbReference type="PANTHER" id="PTHR43424">
    <property type="entry name" value="LOCUS PUTATIVE PROTEIN 1-RELATED"/>
    <property type="match status" value="1"/>
</dbReference>
<evidence type="ECO:0000256" key="4">
    <source>
        <dbReference type="ARBA" id="ARBA00023136"/>
    </source>
</evidence>
<gene>
    <name evidence="6" type="ORF">THER5_0434</name>
</gene>
<feature type="transmembrane region" description="Helical" evidence="5">
    <location>
        <begin position="215"/>
        <end position="235"/>
    </location>
</feature>
<dbReference type="InterPro" id="IPR052556">
    <property type="entry name" value="PolySynth_Transporter"/>
</dbReference>
<dbReference type="PANTHER" id="PTHR43424:SF1">
    <property type="entry name" value="LOCUS PUTATIVE PROTEIN 1-RELATED"/>
    <property type="match status" value="1"/>
</dbReference>
<keyword evidence="2 5" id="KW-0812">Transmembrane</keyword>
<keyword evidence="3 5" id="KW-1133">Transmembrane helix</keyword>
<feature type="transmembrane region" description="Helical" evidence="5">
    <location>
        <begin position="357"/>
        <end position="375"/>
    </location>
</feature>
<comment type="subcellular location">
    <subcellularLocation>
        <location evidence="1">Membrane</location>
        <topology evidence="1">Multi-pass membrane protein</topology>
    </subcellularLocation>
</comment>
<dbReference type="Pfam" id="PF01943">
    <property type="entry name" value="Polysacc_synt"/>
    <property type="match status" value="1"/>
</dbReference>
<organism evidence="6 7">
    <name type="scientific">Bifidobacterium thermacidophilum subsp. thermacidophilum</name>
    <dbReference type="NCBI Taxonomy" id="79262"/>
    <lineage>
        <taxon>Bacteria</taxon>
        <taxon>Bacillati</taxon>
        <taxon>Actinomycetota</taxon>
        <taxon>Actinomycetes</taxon>
        <taxon>Bifidobacteriales</taxon>
        <taxon>Bifidobacteriaceae</taxon>
        <taxon>Bifidobacterium</taxon>
    </lineage>
</organism>
<feature type="transmembrane region" description="Helical" evidence="5">
    <location>
        <begin position="420"/>
        <end position="441"/>
    </location>
</feature>
<comment type="caution">
    <text evidence="6">The sequence shown here is derived from an EMBL/GenBank/DDBJ whole genome shotgun (WGS) entry which is preliminary data.</text>
</comment>
<feature type="transmembrane region" description="Helical" evidence="5">
    <location>
        <begin position="255"/>
        <end position="276"/>
    </location>
</feature>
<feature type="transmembrane region" description="Helical" evidence="5">
    <location>
        <begin position="113"/>
        <end position="131"/>
    </location>
</feature>
<evidence type="ECO:0000256" key="2">
    <source>
        <dbReference type="ARBA" id="ARBA00022692"/>
    </source>
</evidence>
<evidence type="ECO:0000256" key="5">
    <source>
        <dbReference type="SAM" id="Phobius"/>
    </source>
</evidence>
<dbReference type="AlphaFoldDB" id="A0A087E3A7"/>
<evidence type="ECO:0000256" key="3">
    <source>
        <dbReference type="ARBA" id="ARBA00022989"/>
    </source>
</evidence>
<sequence>MAKSVKINAILNVTLSASSMLVSVITIPYVTRALSVSGYGDVNFAQSISSWLNAFCVAGIPTYGIRECAKVRDDKEQLATLVRELLRIITICTVVVLGLFAIAILVVPRLAKIAPLMWMFLVSTLLQSYGVEWYFQALEDYRYITIRSIIFKIISLIAIFLFVRHSGDYIIYGGILALVTCGNNVFNIIRLRKEIGSSGKGALCLTRHVKALESFALLNIASAVYLSFDTTLLGFCSPDNSQVALYQLASKIKNAVFAAVLAVINTLVSRLSYYFAKEQQQYYLLLKRATLILVETNLGVACFLAVFAKEISILVSSEKYINAAMPLRIVAFAGFLSSINAIIGFCILTPMGREKRLAIANTVGVPVSLVLNLALDWSWGAVGAAVAVLVSEGCIFIVQFASSIDVFHSLNIGKDIMKSLLCNLVPMLLSIFCEGALPVNISGSSEMSSFIVICVGLLVYLLTWLLVSSVTKSAVFCYVKNIIANVYRRISGK</sequence>
<feature type="transmembrane region" description="Helical" evidence="5">
    <location>
        <begin position="381"/>
        <end position="400"/>
    </location>
</feature>
<evidence type="ECO:0000313" key="7">
    <source>
        <dbReference type="Proteomes" id="UP000029003"/>
    </source>
</evidence>
<accession>A0A087E3A7</accession>
<dbReference type="GO" id="GO:0016020">
    <property type="term" value="C:membrane"/>
    <property type="evidence" value="ECO:0007669"/>
    <property type="project" value="UniProtKB-SubCell"/>
</dbReference>
<name>A0A087E3A7_9BIFI</name>
<feature type="transmembrane region" description="Helical" evidence="5">
    <location>
        <begin position="143"/>
        <end position="163"/>
    </location>
</feature>
<keyword evidence="4 5" id="KW-0472">Membrane</keyword>
<reference evidence="6 7" key="1">
    <citation type="submission" date="2014-03" db="EMBL/GenBank/DDBJ databases">
        <title>Genomics of Bifidobacteria.</title>
        <authorList>
            <person name="Ventura M."/>
            <person name="Milani C."/>
            <person name="Lugli G.A."/>
        </authorList>
    </citation>
    <scope>NUCLEOTIDE SEQUENCE [LARGE SCALE GENOMIC DNA]</scope>
    <source>
        <strain evidence="6 7">LMG 21395</strain>
    </source>
</reference>
<protein>
    <submittedName>
        <fullName evidence="6">Oligosaccharide repeat unit transporter</fullName>
    </submittedName>
</protein>
<feature type="transmembrane region" description="Helical" evidence="5">
    <location>
        <begin position="169"/>
        <end position="189"/>
    </location>
</feature>
<dbReference type="CDD" id="cd13128">
    <property type="entry name" value="MATE_Wzx_like"/>
    <property type="match status" value="1"/>
</dbReference>
<proteinExistence type="predicted"/>
<feature type="transmembrane region" description="Helical" evidence="5">
    <location>
        <begin position="447"/>
        <end position="467"/>
    </location>
</feature>
<feature type="transmembrane region" description="Helical" evidence="5">
    <location>
        <begin position="327"/>
        <end position="348"/>
    </location>
</feature>
<feature type="transmembrane region" description="Helical" evidence="5">
    <location>
        <begin position="85"/>
        <end position="107"/>
    </location>
</feature>
<feature type="transmembrane region" description="Helical" evidence="5">
    <location>
        <begin position="7"/>
        <end position="28"/>
    </location>
</feature>
<dbReference type="Proteomes" id="UP000029003">
    <property type="component" value="Unassembled WGS sequence"/>
</dbReference>